<dbReference type="Gene3D" id="3.90.1660.10">
    <property type="entry name" value="CofE-like domain"/>
    <property type="match status" value="1"/>
</dbReference>
<dbReference type="EMBL" id="NTKD01000021">
    <property type="protein sequence ID" value="PDH39648.1"/>
    <property type="molecule type" value="Genomic_DNA"/>
</dbReference>
<dbReference type="PANTHER" id="PTHR47917:SF1">
    <property type="entry name" value="COENZYME F420:L-GLUTAMATE LIGASE"/>
    <property type="match status" value="1"/>
</dbReference>
<evidence type="ECO:0000256" key="5">
    <source>
        <dbReference type="ARBA" id="ARBA00022958"/>
    </source>
</evidence>
<dbReference type="NCBIfam" id="TIGR01916">
    <property type="entry name" value="F420_cofE"/>
    <property type="match status" value="1"/>
</dbReference>
<reference evidence="9 10" key="1">
    <citation type="submission" date="2017-08" db="EMBL/GenBank/DDBJ databases">
        <title>Fine stratification of microbial communities through a metagenomic profile of the photic zone.</title>
        <authorList>
            <person name="Haro-Moreno J.M."/>
            <person name="Lopez-Perez M."/>
            <person name="De La Torre J."/>
            <person name="Picazo A."/>
            <person name="Camacho A."/>
            <person name="Rodriguez-Valera F."/>
        </authorList>
    </citation>
    <scope>NUCLEOTIDE SEQUENCE [LARGE SCALE GENOMIC DNA]</scope>
    <source>
        <strain evidence="9">MED-G24</strain>
    </source>
</reference>
<keyword evidence="3" id="KW-0547">Nucleotide-binding</keyword>
<evidence type="ECO:0000256" key="7">
    <source>
        <dbReference type="ARBA" id="ARBA00023211"/>
    </source>
</evidence>
<dbReference type="InterPro" id="IPR008225">
    <property type="entry name" value="F420-0_g-glutamyl_ligase"/>
</dbReference>
<proteinExistence type="predicted"/>
<keyword evidence="5" id="KW-0630">Potassium</keyword>
<keyword evidence="4" id="KW-0460">Magnesium</keyword>
<comment type="caution">
    <text evidence="9">The sequence shown here is derived from an EMBL/GenBank/DDBJ whole genome shotgun (WGS) entry which is preliminary data.</text>
</comment>
<dbReference type="Gene3D" id="3.30.1330.100">
    <property type="entry name" value="CofE-like"/>
    <property type="match status" value="1"/>
</dbReference>
<name>A0A2A5WTP3_9GAMM</name>
<dbReference type="AlphaFoldDB" id="A0A2A5WTP3"/>
<keyword evidence="2" id="KW-0479">Metal-binding</keyword>
<evidence type="ECO:0000256" key="2">
    <source>
        <dbReference type="ARBA" id="ARBA00022723"/>
    </source>
</evidence>
<evidence type="ECO:0000256" key="4">
    <source>
        <dbReference type="ARBA" id="ARBA00022842"/>
    </source>
</evidence>
<evidence type="ECO:0000259" key="8">
    <source>
        <dbReference type="Pfam" id="PF01996"/>
    </source>
</evidence>
<evidence type="ECO:0000256" key="3">
    <source>
        <dbReference type="ARBA" id="ARBA00022741"/>
    </source>
</evidence>
<evidence type="ECO:0000256" key="6">
    <source>
        <dbReference type="ARBA" id="ARBA00023134"/>
    </source>
</evidence>
<dbReference type="Proteomes" id="UP000219327">
    <property type="component" value="Unassembled WGS sequence"/>
</dbReference>
<keyword evidence="1 9" id="KW-0436">Ligase</keyword>
<evidence type="ECO:0000313" key="10">
    <source>
        <dbReference type="Proteomes" id="UP000219327"/>
    </source>
</evidence>
<evidence type="ECO:0000313" key="9">
    <source>
        <dbReference type="EMBL" id="PDH39648.1"/>
    </source>
</evidence>
<dbReference type="Pfam" id="PF01996">
    <property type="entry name" value="F420_ligase"/>
    <property type="match status" value="1"/>
</dbReference>
<keyword evidence="6" id="KW-0342">GTP-binding</keyword>
<sequence>MRLNLVGVEGIPMVQPGDDLADLILGALTQTGEELVDDDVIVLAQKVVSKAEDRYLDLRTVVPTEEACRLAAEVDKDPRKVQAILDESNEVVRKREGVLIVEHRLGFVQANAGIDQSNISHEDDDEDNLCLLLPIDSDASARALRDEIKRRTGVTVGVVINDSLGRAWRNGTLGLAIGVAGFTALENYVGETDIYGRELVVTAVAAADEMAAAASLVMGQTSEKTPVVLVRGYKPREPEDSALQGVQPLIRDKDVDLFR</sequence>
<dbReference type="GO" id="GO:0046872">
    <property type="term" value="F:metal ion binding"/>
    <property type="evidence" value="ECO:0007669"/>
    <property type="project" value="UniProtKB-KW"/>
</dbReference>
<feature type="domain" description="Coenzyme F420:L-glutamate ligase-like" evidence="8">
    <location>
        <begin position="11"/>
        <end position="232"/>
    </location>
</feature>
<dbReference type="PANTHER" id="PTHR47917">
    <property type="match status" value="1"/>
</dbReference>
<dbReference type="SUPFAM" id="SSF144010">
    <property type="entry name" value="CofE-like"/>
    <property type="match status" value="1"/>
</dbReference>
<protein>
    <submittedName>
        <fullName evidence="9">Coenzyme F420-0:L-glutamate ligase</fullName>
    </submittedName>
</protein>
<organism evidence="9 10">
    <name type="scientific">OM182 bacterium MED-G24</name>
    <dbReference type="NCBI Taxonomy" id="1986255"/>
    <lineage>
        <taxon>Bacteria</taxon>
        <taxon>Pseudomonadati</taxon>
        <taxon>Pseudomonadota</taxon>
        <taxon>Gammaproteobacteria</taxon>
        <taxon>OMG group</taxon>
        <taxon>OM182 clade</taxon>
    </lineage>
</organism>
<evidence type="ECO:0000256" key="1">
    <source>
        <dbReference type="ARBA" id="ARBA00022598"/>
    </source>
</evidence>
<gene>
    <name evidence="9" type="primary">cofE</name>
    <name evidence="9" type="ORF">CNE99_05185</name>
</gene>
<dbReference type="GO" id="GO:0005525">
    <property type="term" value="F:GTP binding"/>
    <property type="evidence" value="ECO:0007669"/>
    <property type="project" value="UniProtKB-KW"/>
</dbReference>
<dbReference type="GO" id="GO:0052618">
    <property type="term" value="F:coenzyme F420-0:L-glutamate ligase activity"/>
    <property type="evidence" value="ECO:0007669"/>
    <property type="project" value="TreeGrafter"/>
</dbReference>
<keyword evidence="7" id="KW-0464">Manganese</keyword>
<accession>A0A2A5WTP3</accession>
<dbReference type="InterPro" id="IPR002847">
    <property type="entry name" value="F420-0_gamma-glut_ligase-dom"/>
</dbReference>